<dbReference type="Proteomes" id="UP000823771">
    <property type="component" value="Unassembled WGS sequence"/>
</dbReference>
<keyword evidence="1" id="KW-0732">Signal</keyword>
<evidence type="ECO:0000313" key="2">
    <source>
        <dbReference type="EMBL" id="MBO8478565.1"/>
    </source>
</evidence>
<dbReference type="SUPFAM" id="SSF56925">
    <property type="entry name" value="OMPA-like"/>
    <property type="match status" value="1"/>
</dbReference>
<protein>
    <recommendedName>
        <fullName evidence="4">Outer membrane protein beta-barrel domain-containing protein</fullName>
    </recommendedName>
</protein>
<sequence length="239" mass="25827">MISKISFTAIALLLAVPSLSFAADRDGAKGTSSSEVRRGWIKTGPAENNWFVSAGGGAQMYFGDHDRQLTFGQWVSPALDVAVGKWFNPSIGARIMYSGLTLNGATQDGTHSLGTDIKGKPQQGFWLENSRFGYFHLHADAMFNLCSIFGGYKEDRLYGCSPYVGVGLMRAYDAPVCTSFAFDAGIFNSFRVSPSIDINIDIRGTIVSDRFDGEVGGRSGEGLITVSAGLTYRFGPRGW</sequence>
<organism evidence="2 3">
    <name type="scientific">Candidatus Cryptobacteroides excrementipullorum</name>
    <dbReference type="NCBI Taxonomy" id="2840761"/>
    <lineage>
        <taxon>Bacteria</taxon>
        <taxon>Pseudomonadati</taxon>
        <taxon>Bacteroidota</taxon>
        <taxon>Bacteroidia</taxon>
        <taxon>Bacteroidales</taxon>
        <taxon>Candidatus Cryptobacteroides</taxon>
    </lineage>
</organism>
<proteinExistence type="predicted"/>
<dbReference type="InterPro" id="IPR011250">
    <property type="entry name" value="OMP/PagP_B-barrel"/>
</dbReference>
<gene>
    <name evidence="2" type="ORF">IAB80_06735</name>
</gene>
<accession>A0A9D9NM59</accession>
<feature type="chain" id="PRO_5039287274" description="Outer membrane protein beta-barrel domain-containing protein" evidence="1">
    <location>
        <begin position="23"/>
        <end position="239"/>
    </location>
</feature>
<dbReference type="AlphaFoldDB" id="A0A9D9NM59"/>
<feature type="signal peptide" evidence="1">
    <location>
        <begin position="1"/>
        <end position="22"/>
    </location>
</feature>
<evidence type="ECO:0000256" key="1">
    <source>
        <dbReference type="SAM" id="SignalP"/>
    </source>
</evidence>
<dbReference type="EMBL" id="JADILZ010000060">
    <property type="protein sequence ID" value="MBO8478565.1"/>
    <property type="molecule type" value="Genomic_DNA"/>
</dbReference>
<reference evidence="2" key="2">
    <citation type="journal article" date="2021" name="PeerJ">
        <title>Extensive microbial diversity within the chicken gut microbiome revealed by metagenomics and culture.</title>
        <authorList>
            <person name="Gilroy R."/>
            <person name="Ravi A."/>
            <person name="Getino M."/>
            <person name="Pursley I."/>
            <person name="Horton D.L."/>
            <person name="Alikhan N.F."/>
            <person name="Baker D."/>
            <person name="Gharbi K."/>
            <person name="Hall N."/>
            <person name="Watson M."/>
            <person name="Adriaenssens E.M."/>
            <person name="Foster-Nyarko E."/>
            <person name="Jarju S."/>
            <person name="Secka A."/>
            <person name="Antonio M."/>
            <person name="Oren A."/>
            <person name="Chaudhuri R.R."/>
            <person name="La Ragione R."/>
            <person name="Hildebrand F."/>
            <person name="Pallen M.J."/>
        </authorList>
    </citation>
    <scope>NUCLEOTIDE SEQUENCE</scope>
    <source>
        <strain evidence="2">2478</strain>
    </source>
</reference>
<evidence type="ECO:0000313" key="3">
    <source>
        <dbReference type="Proteomes" id="UP000823771"/>
    </source>
</evidence>
<reference evidence="2" key="1">
    <citation type="submission" date="2020-10" db="EMBL/GenBank/DDBJ databases">
        <authorList>
            <person name="Gilroy R."/>
        </authorList>
    </citation>
    <scope>NUCLEOTIDE SEQUENCE</scope>
    <source>
        <strain evidence="2">2478</strain>
    </source>
</reference>
<comment type="caution">
    <text evidence="2">The sequence shown here is derived from an EMBL/GenBank/DDBJ whole genome shotgun (WGS) entry which is preliminary data.</text>
</comment>
<name>A0A9D9NM59_9BACT</name>
<evidence type="ECO:0008006" key="4">
    <source>
        <dbReference type="Google" id="ProtNLM"/>
    </source>
</evidence>